<dbReference type="HOGENOM" id="CLU_017436_2_1_11"/>
<proteinExistence type="inferred from homology"/>
<dbReference type="KEGG" id="sesp:BN6_30460"/>
<dbReference type="InterPro" id="IPR012914">
    <property type="entry name" value="PucR_dom"/>
</dbReference>
<evidence type="ECO:0000259" key="4">
    <source>
        <dbReference type="Pfam" id="PF17853"/>
    </source>
</evidence>
<protein>
    <submittedName>
        <fullName evidence="5">Transcriptional regulator, PucR family</fullName>
    </submittedName>
</protein>
<feature type="domain" description="CdaR GGDEF-like" evidence="4">
    <location>
        <begin position="307"/>
        <end position="439"/>
    </location>
</feature>
<keyword evidence="6" id="KW-1185">Reference proteome</keyword>
<dbReference type="InterPro" id="IPR042070">
    <property type="entry name" value="PucR_C-HTH_sf"/>
</dbReference>
<dbReference type="InterPro" id="IPR051448">
    <property type="entry name" value="CdaR-like_regulators"/>
</dbReference>
<evidence type="ECO:0000259" key="2">
    <source>
        <dbReference type="Pfam" id="PF07905"/>
    </source>
</evidence>
<accession>K0K190</accession>
<feature type="domain" description="PucR C-terminal helix-turn-helix" evidence="3">
    <location>
        <begin position="496"/>
        <end position="553"/>
    </location>
</feature>
<dbReference type="Gene3D" id="1.10.10.2840">
    <property type="entry name" value="PucR C-terminal helix-turn-helix domain"/>
    <property type="match status" value="1"/>
</dbReference>
<evidence type="ECO:0000256" key="1">
    <source>
        <dbReference type="ARBA" id="ARBA00006754"/>
    </source>
</evidence>
<sequence length="560" mass="59913">MGTPRRRHAQRVPLFGSSHYVVSMYPTVAEALALPVIRRGRPRVIAGAAGMQRRVRWVHAAEVADIAHLLRGGELVLTTGIALPEDPAGLTRYVDDLAAVGASGLVVELVRRWADEVPGALVATAEKHGLPLVTLARETRFVSVTEAVVALIVDAQLAELRAAEQVHETFTALTVAGAEPAEVLREVARTSGLPVVLETLGHEVLAYDAAGQDPTALLTEWGARSQAVSLPERTAYHEGSGWLVTVVGARGADWGRLVIVSPDPPPHRHVVVAERAASALAVHRLVARDRESLERQTHRTLLTQLLGRPPQDLPARAAALGVPLDRRQLVGVAIRPGTASAPAQALATQEVLRDLAEATALATRRVTVPALVGVVDDTSVRALLSLPPAAGMDGVLRRLAREVHRTAAATQHALPVVIAVGTTVSSTADVRRSLGEAAHIAGAALRSPGNRLYHRLDDVRLRGLLHLLREDERVRAFADRELGALINRDVNQGSRLVELLRCYCENGGNKSAAAAAAHLSRTAYYQQLSRIEQVLGVSLEDPESVLSLYVALLVQEMGEP</sequence>
<name>K0K190_SACES</name>
<dbReference type="PANTHER" id="PTHR33744:SF1">
    <property type="entry name" value="DNA-BINDING TRANSCRIPTIONAL ACTIVATOR ADER"/>
    <property type="match status" value="1"/>
</dbReference>
<dbReference type="Proteomes" id="UP000006281">
    <property type="component" value="Chromosome"/>
</dbReference>
<comment type="similarity">
    <text evidence="1">Belongs to the CdaR family.</text>
</comment>
<dbReference type="PANTHER" id="PTHR33744">
    <property type="entry name" value="CARBOHYDRATE DIACID REGULATOR"/>
    <property type="match status" value="1"/>
</dbReference>
<dbReference type="Pfam" id="PF07905">
    <property type="entry name" value="PucR"/>
    <property type="match status" value="1"/>
</dbReference>
<dbReference type="STRING" id="1179773.BN6_30460"/>
<evidence type="ECO:0000313" key="5">
    <source>
        <dbReference type="EMBL" id="CCH30353.1"/>
    </source>
</evidence>
<dbReference type="EMBL" id="HE804045">
    <property type="protein sequence ID" value="CCH30353.1"/>
    <property type="molecule type" value="Genomic_DNA"/>
</dbReference>
<evidence type="ECO:0000313" key="6">
    <source>
        <dbReference type="Proteomes" id="UP000006281"/>
    </source>
</evidence>
<organism evidence="5 6">
    <name type="scientific">Saccharothrix espanaensis (strain ATCC 51144 / DSM 44229 / JCM 9112 / NBRC 15066 / NRRL 15764)</name>
    <dbReference type="NCBI Taxonomy" id="1179773"/>
    <lineage>
        <taxon>Bacteria</taxon>
        <taxon>Bacillati</taxon>
        <taxon>Actinomycetota</taxon>
        <taxon>Actinomycetes</taxon>
        <taxon>Pseudonocardiales</taxon>
        <taxon>Pseudonocardiaceae</taxon>
        <taxon>Saccharothrix</taxon>
    </lineage>
</organism>
<dbReference type="Pfam" id="PF13556">
    <property type="entry name" value="HTH_30"/>
    <property type="match status" value="1"/>
</dbReference>
<dbReference type="AlphaFoldDB" id="K0K190"/>
<dbReference type="PATRIC" id="fig|1179773.3.peg.3043"/>
<feature type="domain" description="Purine catabolism PurC-like" evidence="2">
    <location>
        <begin position="31"/>
        <end position="152"/>
    </location>
</feature>
<reference evidence="5 6" key="1">
    <citation type="journal article" date="2012" name="BMC Genomics">
        <title>Complete genome sequence of Saccharothrix espanaensis DSM 44229T and comparison to the other completely sequenced Pseudonocardiaceae.</title>
        <authorList>
            <person name="Strobel T."/>
            <person name="Al-Dilaimi A."/>
            <person name="Blom J."/>
            <person name="Gessner A."/>
            <person name="Kalinowski J."/>
            <person name="Luzhetska M."/>
            <person name="Puhler A."/>
            <person name="Szczepanowski R."/>
            <person name="Bechthold A."/>
            <person name="Ruckert C."/>
        </authorList>
    </citation>
    <scope>NUCLEOTIDE SEQUENCE [LARGE SCALE GENOMIC DNA]</scope>
    <source>
        <strain evidence="6">ATCC 51144 / DSM 44229 / JCM 9112 / NBRC 15066 / NRRL 15764</strain>
    </source>
</reference>
<dbReference type="Pfam" id="PF17853">
    <property type="entry name" value="GGDEF_2"/>
    <property type="match status" value="1"/>
</dbReference>
<gene>
    <name evidence="5" type="ordered locus">BN6_30460</name>
</gene>
<dbReference type="eggNOG" id="COG2508">
    <property type="taxonomic scope" value="Bacteria"/>
</dbReference>
<dbReference type="InterPro" id="IPR041522">
    <property type="entry name" value="CdaR_GGDEF"/>
</dbReference>
<dbReference type="InterPro" id="IPR025736">
    <property type="entry name" value="PucR_C-HTH_dom"/>
</dbReference>
<evidence type="ECO:0000259" key="3">
    <source>
        <dbReference type="Pfam" id="PF13556"/>
    </source>
</evidence>